<feature type="compositionally biased region" description="Basic residues" evidence="1">
    <location>
        <begin position="86"/>
        <end position="96"/>
    </location>
</feature>
<feature type="transmembrane region" description="Helical" evidence="2">
    <location>
        <begin position="30"/>
        <end position="51"/>
    </location>
</feature>
<feature type="compositionally biased region" description="Basic residues" evidence="1">
    <location>
        <begin position="106"/>
        <end position="115"/>
    </location>
</feature>
<evidence type="ECO:0000256" key="2">
    <source>
        <dbReference type="SAM" id="Phobius"/>
    </source>
</evidence>
<keyword evidence="4" id="KW-1185">Reference proteome</keyword>
<evidence type="ECO:0000313" key="4">
    <source>
        <dbReference type="Proteomes" id="UP001596147"/>
    </source>
</evidence>
<accession>A0ABW0LB59</accession>
<comment type="caution">
    <text evidence="3">The sequence shown here is derived from an EMBL/GenBank/DDBJ whole genome shotgun (WGS) entry which is preliminary data.</text>
</comment>
<keyword evidence="2" id="KW-0812">Transmembrane</keyword>
<name>A0ABW0LB59_9BACI</name>
<evidence type="ECO:0000313" key="3">
    <source>
        <dbReference type="EMBL" id="MFC5463160.1"/>
    </source>
</evidence>
<protein>
    <submittedName>
        <fullName evidence="3">SA1362 family protein</fullName>
    </submittedName>
</protein>
<sequence length="115" mass="13023">MNIRNWIVGVVAILALTGLASTLIRNPSSLLKQLLTMVVITALIIVIYKVWMRRKPNSKDSIAYAKAVKLSKKRKRQANKTVISSSRKRPLRKKSTAHLTVIEGKKNKKKDRAIF</sequence>
<gene>
    <name evidence="3" type="ORF">ACFPM4_00185</name>
</gene>
<evidence type="ECO:0000256" key="1">
    <source>
        <dbReference type="SAM" id="MobiDB-lite"/>
    </source>
</evidence>
<dbReference type="NCBIfam" id="NF041554">
    <property type="entry name" value="SA1362_fam"/>
    <property type="match status" value="1"/>
</dbReference>
<feature type="region of interest" description="Disordered" evidence="1">
    <location>
        <begin position="72"/>
        <end position="115"/>
    </location>
</feature>
<proteinExistence type="predicted"/>
<dbReference type="EMBL" id="JBHSMC010000001">
    <property type="protein sequence ID" value="MFC5463160.1"/>
    <property type="molecule type" value="Genomic_DNA"/>
</dbReference>
<dbReference type="Proteomes" id="UP001596147">
    <property type="component" value="Unassembled WGS sequence"/>
</dbReference>
<dbReference type="InterPro" id="IPR048110">
    <property type="entry name" value="SA1362/YqhP-like"/>
</dbReference>
<dbReference type="RefSeq" id="WP_382346365.1">
    <property type="nucleotide sequence ID" value="NZ_JBHSMC010000001.1"/>
</dbReference>
<keyword evidence="2" id="KW-1133">Transmembrane helix</keyword>
<reference evidence="4" key="1">
    <citation type="journal article" date="2019" name="Int. J. Syst. Evol. Microbiol.">
        <title>The Global Catalogue of Microorganisms (GCM) 10K type strain sequencing project: providing services to taxonomists for standard genome sequencing and annotation.</title>
        <authorList>
            <consortium name="The Broad Institute Genomics Platform"/>
            <consortium name="The Broad Institute Genome Sequencing Center for Infectious Disease"/>
            <person name="Wu L."/>
            <person name="Ma J."/>
        </authorList>
    </citation>
    <scope>NUCLEOTIDE SEQUENCE [LARGE SCALE GENOMIC DNA]</scope>
    <source>
        <strain evidence="4">CGMCC 1.12237</strain>
    </source>
</reference>
<keyword evidence="2" id="KW-0472">Membrane</keyword>
<organism evidence="3 4">
    <name type="scientific">Lederbergia graminis</name>
    <dbReference type="NCBI Taxonomy" id="735518"/>
    <lineage>
        <taxon>Bacteria</taxon>
        <taxon>Bacillati</taxon>
        <taxon>Bacillota</taxon>
        <taxon>Bacilli</taxon>
        <taxon>Bacillales</taxon>
        <taxon>Bacillaceae</taxon>
        <taxon>Lederbergia</taxon>
    </lineage>
</organism>